<keyword evidence="1" id="KW-0472">Membrane</keyword>
<keyword evidence="1" id="KW-0812">Transmembrane</keyword>
<keyword evidence="1" id="KW-1133">Transmembrane helix</keyword>
<dbReference type="InterPro" id="IPR043727">
    <property type="entry name" value="Lmo0937-like"/>
</dbReference>
<dbReference type="NCBIfam" id="NF033488">
    <property type="entry name" value="lmo0937_fam_TM"/>
    <property type="match status" value="1"/>
</dbReference>
<dbReference type="Proteomes" id="UP000779809">
    <property type="component" value="Unassembled WGS sequence"/>
</dbReference>
<evidence type="ECO:0000256" key="1">
    <source>
        <dbReference type="SAM" id="Phobius"/>
    </source>
</evidence>
<sequence>MFLTLFIILLLAWIFGFTLFHVTSFLIHILLIAAGIALIMHFVRPRRSVV</sequence>
<dbReference type="EMBL" id="JACPNR010000010">
    <property type="protein sequence ID" value="MBI2678781.1"/>
    <property type="molecule type" value="Genomic_DNA"/>
</dbReference>
<dbReference type="AlphaFoldDB" id="A0A932A9Z8"/>
<evidence type="ECO:0000313" key="2">
    <source>
        <dbReference type="EMBL" id="MBI2678781.1"/>
    </source>
</evidence>
<organism evidence="2 3">
    <name type="scientific">Candidatus Korobacter versatilis</name>
    <dbReference type="NCBI Taxonomy" id="658062"/>
    <lineage>
        <taxon>Bacteria</taxon>
        <taxon>Pseudomonadati</taxon>
        <taxon>Acidobacteriota</taxon>
        <taxon>Terriglobia</taxon>
        <taxon>Terriglobales</taxon>
        <taxon>Candidatus Korobacteraceae</taxon>
        <taxon>Candidatus Korobacter</taxon>
    </lineage>
</organism>
<reference evidence="2" key="1">
    <citation type="submission" date="2020-07" db="EMBL/GenBank/DDBJ databases">
        <title>Huge and variable diversity of episymbiotic CPR bacteria and DPANN archaea in groundwater ecosystems.</title>
        <authorList>
            <person name="He C.Y."/>
            <person name="Keren R."/>
            <person name="Whittaker M."/>
            <person name="Farag I.F."/>
            <person name="Doudna J."/>
            <person name="Cate J.H.D."/>
            <person name="Banfield J.F."/>
        </authorList>
    </citation>
    <scope>NUCLEOTIDE SEQUENCE</scope>
    <source>
        <strain evidence="2">NC_groundwater_580_Pr5_B-0.1um_64_19</strain>
    </source>
</reference>
<protein>
    <submittedName>
        <fullName evidence="2">Lmo0937 family membrane protein</fullName>
    </submittedName>
</protein>
<evidence type="ECO:0000313" key="3">
    <source>
        <dbReference type="Proteomes" id="UP000779809"/>
    </source>
</evidence>
<dbReference type="Pfam" id="PF18919">
    <property type="entry name" value="DUF5670"/>
    <property type="match status" value="1"/>
</dbReference>
<gene>
    <name evidence="2" type="ORF">HYX28_08370</name>
</gene>
<feature type="transmembrane region" description="Helical" evidence="1">
    <location>
        <begin position="26"/>
        <end position="43"/>
    </location>
</feature>
<accession>A0A932A9Z8</accession>
<proteinExistence type="predicted"/>
<name>A0A932A9Z8_9BACT</name>
<comment type="caution">
    <text evidence="2">The sequence shown here is derived from an EMBL/GenBank/DDBJ whole genome shotgun (WGS) entry which is preliminary data.</text>
</comment>